<feature type="domain" description="HAMP" evidence="12">
    <location>
        <begin position="338"/>
        <end position="390"/>
    </location>
</feature>
<dbReference type="InterPro" id="IPR004089">
    <property type="entry name" value="MCPsignal_dom"/>
</dbReference>
<comment type="subcellular location">
    <subcellularLocation>
        <location evidence="1">Cell membrane</location>
        <topology evidence="1">Multi-pass membrane protein</topology>
    </subcellularLocation>
</comment>
<dbReference type="GO" id="GO:0005886">
    <property type="term" value="C:plasma membrane"/>
    <property type="evidence" value="ECO:0007669"/>
    <property type="project" value="UniProtKB-SubCell"/>
</dbReference>
<protein>
    <submittedName>
        <fullName evidence="13">Methyl-accepting chemotaxis protein</fullName>
    </submittedName>
</protein>
<keyword evidence="3" id="KW-0145">Chemotaxis</keyword>
<evidence type="ECO:0000313" key="13">
    <source>
        <dbReference type="EMBL" id="AZT91479.1"/>
    </source>
</evidence>
<dbReference type="PANTHER" id="PTHR32089:SF112">
    <property type="entry name" value="LYSOZYME-LIKE PROTEIN-RELATED"/>
    <property type="match status" value="1"/>
</dbReference>
<dbReference type="CDD" id="cd06225">
    <property type="entry name" value="HAMP"/>
    <property type="match status" value="1"/>
</dbReference>
<evidence type="ECO:0000256" key="5">
    <source>
        <dbReference type="ARBA" id="ARBA00022989"/>
    </source>
</evidence>
<dbReference type="Gene3D" id="6.10.340.10">
    <property type="match status" value="1"/>
</dbReference>
<dbReference type="PROSITE" id="PS50111">
    <property type="entry name" value="CHEMOTAXIS_TRANSDUC_2"/>
    <property type="match status" value="1"/>
</dbReference>
<dbReference type="Pfam" id="PF02743">
    <property type="entry name" value="dCache_1"/>
    <property type="match status" value="1"/>
</dbReference>
<dbReference type="RefSeq" id="WP_127352789.1">
    <property type="nucleotide sequence ID" value="NZ_CP034791.1"/>
</dbReference>
<keyword evidence="6 10" id="KW-0472">Membrane</keyword>
<evidence type="ECO:0000256" key="6">
    <source>
        <dbReference type="ARBA" id="ARBA00023136"/>
    </source>
</evidence>
<dbReference type="GO" id="GO:0006935">
    <property type="term" value="P:chemotaxis"/>
    <property type="evidence" value="ECO:0007669"/>
    <property type="project" value="UniProtKB-KW"/>
</dbReference>
<evidence type="ECO:0000256" key="7">
    <source>
        <dbReference type="ARBA" id="ARBA00023224"/>
    </source>
</evidence>
<dbReference type="PANTHER" id="PTHR32089">
    <property type="entry name" value="METHYL-ACCEPTING CHEMOTAXIS PROTEIN MCPB"/>
    <property type="match status" value="1"/>
</dbReference>
<dbReference type="EMBL" id="CP034791">
    <property type="protein sequence ID" value="AZT91479.1"/>
    <property type="molecule type" value="Genomic_DNA"/>
</dbReference>
<sequence length="696" mass="76932">MKAIVKKAKSLASTLPGKIAILLFLVVLILVLLIDIFTVTFSTSMLRQNIEDSISTSTFQSGKYFDQILERAKDLSFQLATNETLKKYINVQKTSNDDYEKLEWKKEAQKALLSIISSNKFISSVYILINKESSLGYPTISFDNIDFNNLFKSNWVKMAFESDQGFIWCADHNQYFNDILKEVGSDVRDYSISVVRVLYDPSTGNKIGLIVIDIGKDVFDEMLSNIKITKNGISFVITPDSKIITSKNLSTAIKSKINVIKTTISEKADKKDADIFETNLPDVWIVSYSKSSDSGFIYASLIPKNDITSKISKLQLVIILISLIFGVFVIGGSFFGTLKITKSVKVVLEQMNKASGGNLTAFSHVSLNDEIGILSDGFNKMVSQLRELVGKVKQLSEQVNKTISTIATIASETTAASNEVAKAISEIAEGACSQANEATLISQAMSGFTKDVINMVEDFNRMNKVSEEVLVKTDRGYSAIEVLRQVAGNSQKTTKDMILRVRELIGWVEKINKIMNLLSSISEQTRLLALNATLEAAKAGESGKGFAVVASEIRKLAQQSKDATKGVEEIVKNILSKAKFSEKVVDDVENIIKLQEDSIRSVEISFTEMKNAISDLLEGLQRAIKTLRVIDSKKDKIFNSVENISAVSEETAALSEEVSAATEQQLASIEELQNMVYSLRNLSEELNKAVSVFKVE</sequence>
<dbReference type="KEGG" id="ccha:ELD05_13185"/>
<dbReference type="InterPro" id="IPR033479">
    <property type="entry name" value="dCache_1"/>
</dbReference>
<dbReference type="Proteomes" id="UP000282930">
    <property type="component" value="Chromosome"/>
</dbReference>
<organism evidence="13 14">
    <name type="scientific">Caldicellulosiruptor changbaiensis</name>
    <dbReference type="NCBI Taxonomy" id="1222016"/>
    <lineage>
        <taxon>Bacteria</taxon>
        <taxon>Bacillati</taxon>
        <taxon>Bacillota</taxon>
        <taxon>Bacillota incertae sedis</taxon>
        <taxon>Caldicellulosiruptorales</taxon>
        <taxon>Caldicellulosiruptoraceae</taxon>
        <taxon>Caldicellulosiruptor</taxon>
    </lineage>
</organism>
<evidence type="ECO:0000313" key="14">
    <source>
        <dbReference type="Proteomes" id="UP000282930"/>
    </source>
</evidence>
<reference evidence="13 14" key="1">
    <citation type="submission" date="2018-12" db="EMBL/GenBank/DDBJ databases">
        <title>Genome sequence from the cellulolytic species, Caldicellulosiruptor changbaiensis.</title>
        <authorList>
            <person name="Blumer-Schuette S.E."/>
            <person name="Mendoza C."/>
        </authorList>
    </citation>
    <scope>NUCLEOTIDE SEQUENCE [LARGE SCALE GENOMIC DNA]</scope>
    <source>
        <strain evidence="13 14">CBS-Z</strain>
    </source>
</reference>
<keyword evidence="5 10" id="KW-1133">Transmembrane helix</keyword>
<keyword evidence="2" id="KW-1003">Cell membrane</keyword>
<evidence type="ECO:0000256" key="9">
    <source>
        <dbReference type="PROSITE-ProRule" id="PRU00284"/>
    </source>
</evidence>
<dbReference type="GO" id="GO:0007165">
    <property type="term" value="P:signal transduction"/>
    <property type="evidence" value="ECO:0007669"/>
    <property type="project" value="UniProtKB-KW"/>
</dbReference>
<feature type="domain" description="Methyl-accepting transducer" evidence="11">
    <location>
        <begin position="409"/>
        <end position="666"/>
    </location>
</feature>
<dbReference type="AlphaFoldDB" id="A0A3T0D990"/>
<proteinExistence type="inferred from homology"/>
<keyword evidence="7 9" id="KW-0807">Transducer</keyword>
<feature type="transmembrane region" description="Helical" evidence="10">
    <location>
        <begin position="314"/>
        <end position="335"/>
    </location>
</feature>
<evidence type="ECO:0000256" key="4">
    <source>
        <dbReference type="ARBA" id="ARBA00022692"/>
    </source>
</evidence>
<accession>A0A3T0D990</accession>
<evidence type="ECO:0000259" key="12">
    <source>
        <dbReference type="PROSITE" id="PS50885"/>
    </source>
</evidence>
<evidence type="ECO:0000259" key="11">
    <source>
        <dbReference type="PROSITE" id="PS50111"/>
    </source>
</evidence>
<evidence type="ECO:0000256" key="2">
    <source>
        <dbReference type="ARBA" id="ARBA00022475"/>
    </source>
</evidence>
<dbReference type="SMART" id="SM00304">
    <property type="entry name" value="HAMP"/>
    <property type="match status" value="1"/>
</dbReference>
<dbReference type="Pfam" id="PF00015">
    <property type="entry name" value="MCPsignal"/>
    <property type="match status" value="1"/>
</dbReference>
<evidence type="ECO:0000256" key="3">
    <source>
        <dbReference type="ARBA" id="ARBA00022500"/>
    </source>
</evidence>
<dbReference type="Pfam" id="PF00672">
    <property type="entry name" value="HAMP"/>
    <property type="match status" value="1"/>
</dbReference>
<keyword evidence="4 10" id="KW-0812">Transmembrane</keyword>
<feature type="transmembrane region" description="Helical" evidence="10">
    <location>
        <begin position="19"/>
        <end position="41"/>
    </location>
</feature>
<keyword evidence="14" id="KW-1185">Reference proteome</keyword>
<evidence type="ECO:0000256" key="1">
    <source>
        <dbReference type="ARBA" id="ARBA00004651"/>
    </source>
</evidence>
<dbReference type="Gene3D" id="3.30.450.20">
    <property type="entry name" value="PAS domain"/>
    <property type="match status" value="1"/>
</dbReference>
<name>A0A3T0D990_9FIRM</name>
<dbReference type="CDD" id="cd18774">
    <property type="entry name" value="PDC2_HK_sensor"/>
    <property type="match status" value="1"/>
</dbReference>
<dbReference type="Gene3D" id="1.10.287.950">
    <property type="entry name" value="Methyl-accepting chemotaxis protein"/>
    <property type="match status" value="1"/>
</dbReference>
<dbReference type="SUPFAM" id="SSF58104">
    <property type="entry name" value="Methyl-accepting chemotaxis protein (MCP) signaling domain"/>
    <property type="match status" value="1"/>
</dbReference>
<dbReference type="SMART" id="SM00283">
    <property type="entry name" value="MA"/>
    <property type="match status" value="1"/>
</dbReference>
<gene>
    <name evidence="13" type="ORF">ELD05_13185</name>
</gene>
<evidence type="ECO:0000256" key="8">
    <source>
        <dbReference type="ARBA" id="ARBA00029447"/>
    </source>
</evidence>
<dbReference type="PROSITE" id="PS50885">
    <property type="entry name" value="HAMP"/>
    <property type="match status" value="1"/>
</dbReference>
<dbReference type="InterPro" id="IPR003660">
    <property type="entry name" value="HAMP_dom"/>
</dbReference>
<evidence type="ECO:0000256" key="10">
    <source>
        <dbReference type="SAM" id="Phobius"/>
    </source>
</evidence>
<comment type="similarity">
    <text evidence="8">Belongs to the methyl-accepting chemotaxis (MCP) protein family.</text>
</comment>